<feature type="region of interest" description="Disordered" evidence="2">
    <location>
        <begin position="161"/>
        <end position="210"/>
    </location>
</feature>
<feature type="compositionally biased region" description="Basic and acidic residues" evidence="2">
    <location>
        <begin position="161"/>
        <end position="178"/>
    </location>
</feature>
<dbReference type="Proteomes" id="UP000030706">
    <property type="component" value="Unassembled WGS sequence"/>
</dbReference>
<protein>
    <submittedName>
        <fullName evidence="3">Uncharacterized protein</fullName>
    </submittedName>
</protein>
<feature type="region of interest" description="Disordered" evidence="2">
    <location>
        <begin position="111"/>
        <end position="133"/>
    </location>
</feature>
<feature type="coiled-coil region" evidence="1">
    <location>
        <begin position="60"/>
        <end position="87"/>
    </location>
</feature>
<feature type="compositionally biased region" description="Polar residues" evidence="2">
    <location>
        <begin position="1"/>
        <end position="23"/>
    </location>
</feature>
<dbReference type="RefSeq" id="XP_029758584.1">
    <property type="nucleotide sequence ID" value="XM_029910148.1"/>
</dbReference>
<accession>A0A074XK35</accession>
<dbReference type="HOGENOM" id="CLU_058482_0_0_1"/>
<keyword evidence="4" id="KW-1185">Reference proteome</keyword>
<evidence type="ECO:0000313" key="3">
    <source>
        <dbReference type="EMBL" id="KEQ82397.1"/>
    </source>
</evidence>
<keyword evidence="1" id="KW-0175">Coiled coil</keyword>
<evidence type="ECO:0000256" key="1">
    <source>
        <dbReference type="SAM" id="Coils"/>
    </source>
</evidence>
<dbReference type="InterPro" id="IPR037738">
    <property type="entry name" value="Ecm13-like"/>
</dbReference>
<dbReference type="PANTHER" id="PTHR36826:SF1">
    <property type="entry name" value="PROTEIN ECM13"/>
    <property type="match status" value="1"/>
</dbReference>
<proteinExistence type="predicted"/>
<dbReference type="EMBL" id="KL584987">
    <property type="protein sequence ID" value="KEQ82397.1"/>
    <property type="molecule type" value="Genomic_DNA"/>
</dbReference>
<feature type="region of interest" description="Disordered" evidence="2">
    <location>
        <begin position="1"/>
        <end position="28"/>
    </location>
</feature>
<name>A0A074XK35_AURPU</name>
<dbReference type="OrthoDB" id="5431245at2759"/>
<dbReference type="STRING" id="1043002.A0A074XK35"/>
<reference evidence="3 4" key="1">
    <citation type="journal article" date="2014" name="BMC Genomics">
        <title>Genome sequencing of four Aureobasidium pullulans varieties: biotechnological potential, stress tolerance, and description of new species.</title>
        <authorList>
            <person name="Gostin Ar C."/>
            <person name="Ohm R.A."/>
            <person name="Kogej T."/>
            <person name="Sonjak S."/>
            <person name="Turk M."/>
            <person name="Zajc J."/>
            <person name="Zalar P."/>
            <person name="Grube M."/>
            <person name="Sun H."/>
            <person name="Han J."/>
            <person name="Sharma A."/>
            <person name="Chiniquy J."/>
            <person name="Ngan C.Y."/>
            <person name="Lipzen A."/>
            <person name="Barry K."/>
            <person name="Grigoriev I.V."/>
            <person name="Gunde-Cimerman N."/>
        </authorList>
    </citation>
    <scope>NUCLEOTIDE SEQUENCE [LARGE SCALE GENOMIC DNA]</scope>
    <source>
        <strain evidence="3 4">EXF-150</strain>
    </source>
</reference>
<feature type="compositionally biased region" description="Polar residues" evidence="2">
    <location>
        <begin position="197"/>
        <end position="210"/>
    </location>
</feature>
<dbReference type="PANTHER" id="PTHR36826">
    <property type="entry name" value="PROTEIN ECM13"/>
    <property type="match status" value="1"/>
</dbReference>
<sequence length="237" mass="26948">MSSPRYNLDQQSTQSYFPGSTASPAKKQRMSLTQTYYIASTARSKLGREASRADHDLRLLVGHANLLDTLMIELQDAEREQEAWFNESIKASKPEPATRHIQWIDSIAEELEEDSSDEESDDESFYDEDDDFVRATPSTYSVSTVEVDDDEFEDFEFDAEHALTRVDSHPPELVHGDSDSEDESMPPSPTQEAMDLQESQHAQPIKTTPYLNKMDQHDYLGDNIVISQRQSPMISAY</sequence>
<evidence type="ECO:0000313" key="4">
    <source>
        <dbReference type="Proteomes" id="UP000030706"/>
    </source>
</evidence>
<dbReference type="AlphaFoldDB" id="A0A074XK35"/>
<gene>
    <name evidence="3" type="ORF">M438DRAFT_51526</name>
</gene>
<evidence type="ECO:0000256" key="2">
    <source>
        <dbReference type="SAM" id="MobiDB-lite"/>
    </source>
</evidence>
<organism evidence="3 4">
    <name type="scientific">Aureobasidium pullulans EXF-150</name>
    <dbReference type="NCBI Taxonomy" id="1043002"/>
    <lineage>
        <taxon>Eukaryota</taxon>
        <taxon>Fungi</taxon>
        <taxon>Dikarya</taxon>
        <taxon>Ascomycota</taxon>
        <taxon>Pezizomycotina</taxon>
        <taxon>Dothideomycetes</taxon>
        <taxon>Dothideomycetidae</taxon>
        <taxon>Dothideales</taxon>
        <taxon>Saccotheciaceae</taxon>
        <taxon>Aureobasidium</taxon>
    </lineage>
</organism>
<dbReference type="GeneID" id="40752454"/>
<feature type="compositionally biased region" description="Acidic residues" evidence="2">
    <location>
        <begin position="111"/>
        <end position="131"/>
    </location>
</feature>